<comment type="caution">
    <text evidence="1">The sequence shown here is derived from an EMBL/GenBank/DDBJ whole genome shotgun (WGS) entry which is preliminary data.</text>
</comment>
<dbReference type="RefSeq" id="WP_390222949.1">
    <property type="nucleotide sequence ID" value="NZ_JBHTAA010000005.1"/>
</dbReference>
<evidence type="ECO:0000313" key="2">
    <source>
        <dbReference type="Proteomes" id="UP001596481"/>
    </source>
</evidence>
<reference evidence="1 2" key="1">
    <citation type="journal article" date="2019" name="Int. J. Syst. Evol. Microbiol.">
        <title>The Global Catalogue of Microorganisms (GCM) 10K type strain sequencing project: providing services to taxonomists for standard genome sequencing and annotation.</title>
        <authorList>
            <consortium name="The Broad Institute Genomics Platform"/>
            <consortium name="The Broad Institute Genome Sequencing Center for Infectious Disease"/>
            <person name="Wu L."/>
            <person name="Ma J."/>
        </authorList>
    </citation>
    <scope>NUCLEOTIDE SEQUENCE [LARGE SCALE GENOMIC DNA]</scope>
    <source>
        <strain evidence="1 2">DSM 29988</strain>
    </source>
</reference>
<keyword evidence="2" id="KW-1185">Reference proteome</keyword>
<dbReference type="InterPro" id="IPR055979">
    <property type="entry name" value="DUF7557"/>
</dbReference>
<dbReference type="Pfam" id="PF24434">
    <property type="entry name" value="DUF7557"/>
    <property type="match status" value="1"/>
</dbReference>
<proteinExistence type="predicted"/>
<dbReference type="EMBL" id="JBHTAA010000005">
    <property type="protein sequence ID" value="MFC7203610.1"/>
    <property type="molecule type" value="Genomic_DNA"/>
</dbReference>
<evidence type="ECO:0000313" key="1">
    <source>
        <dbReference type="EMBL" id="MFC7203610.1"/>
    </source>
</evidence>
<sequence length="49" mass="5828">MPQIHLDENTIGRLDDLREEDEDYDELINELINIYQASELTMFHAGDEY</sequence>
<dbReference type="AlphaFoldDB" id="A0ABD5ZEA2"/>
<gene>
    <name evidence="1" type="ORF">ACFQJC_08795</name>
</gene>
<organism evidence="1 2">
    <name type="scientific">Haloferax namakaokahaiae</name>
    <dbReference type="NCBI Taxonomy" id="1748331"/>
    <lineage>
        <taxon>Archaea</taxon>
        <taxon>Methanobacteriati</taxon>
        <taxon>Methanobacteriota</taxon>
        <taxon>Stenosarchaea group</taxon>
        <taxon>Halobacteria</taxon>
        <taxon>Halobacteriales</taxon>
        <taxon>Haloferacaceae</taxon>
        <taxon>Haloferax</taxon>
    </lineage>
</organism>
<accession>A0ABD5ZEA2</accession>
<name>A0ABD5ZEA2_9EURY</name>
<protein>
    <submittedName>
        <fullName evidence="1">Uncharacterized protein</fullName>
    </submittedName>
</protein>
<dbReference type="Proteomes" id="UP001596481">
    <property type="component" value="Unassembled WGS sequence"/>
</dbReference>